<protein>
    <submittedName>
        <fullName evidence="1">Uncharacterized protein</fullName>
    </submittedName>
</protein>
<proteinExistence type="predicted"/>
<keyword evidence="2" id="KW-1185">Reference proteome</keyword>
<evidence type="ECO:0000313" key="1">
    <source>
        <dbReference type="EMBL" id="KAJ3522943.1"/>
    </source>
</evidence>
<accession>A0ACC1RMT6</accession>
<reference evidence="1" key="1">
    <citation type="submission" date="2022-07" db="EMBL/GenBank/DDBJ databases">
        <title>Genome Sequence of Phlebia brevispora.</title>
        <authorList>
            <person name="Buettner E."/>
        </authorList>
    </citation>
    <scope>NUCLEOTIDE SEQUENCE</scope>
    <source>
        <strain evidence="1">MPL23</strain>
    </source>
</reference>
<evidence type="ECO:0000313" key="2">
    <source>
        <dbReference type="Proteomes" id="UP001148662"/>
    </source>
</evidence>
<dbReference type="Proteomes" id="UP001148662">
    <property type="component" value="Unassembled WGS sequence"/>
</dbReference>
<name>A0ACC1RMT6_9APHY</name>
<sequence>MSAGTLPGLAVGRRLVHSGYIGTIRYVGPVNGTQGTWLGVEWDDPKRGKHDGVKDGRRYFTCLIPGSGSFIRPSSAVSLGTSFLKALIAKYVEIPHGPGMETVILGSSRGVIEVEAVRLDKIRGNLSRVERLREVSLDNERVATVDDPDEIRKACPGVRGLDLSKSLLPSWDVVALIVDQLPNLERLTLNWNRLEMPMDITQFRHAFARLKELQISATLISWQDARMLLHFMPGLQLLETGYNRIDSLSTDAARENDDARKENSELSVINFDGNELSDWTATCEALRVFSGLRRLVLSSNHLTVIDEIADPQSTPFKALRHLALASNLLKSWTDIDRVQRWCPALESLVVTGNPLLENSETGPHARQFIIARVPTLIALDAATITPKERTDCELFYMSWIAKHGPVDEDAKVREHPRWEELCEKYGRPYSLAREEQEKRRHDTLENRLIRAPKFVSPLIRPRPSDLISPCVVLPRNHRTPVQEVTLGGAKCRARCGYHIVLEGAPIHANTHVPRAARKIIQNSAGAAGFDEDMAENASRRSLGDR</sequence>
<dbReference type="EMBL" id="JANHOG010002485">
    <property type="protein sequence ID" value="KAJ3522943.1"/>
    <property type="molecule type" value="Genomic_DNA"/>
</dbReference>
<gene>
    <name evidence="1" type="ORF">NM688_g8801</name>
</gene>
<comment type="caution">
    <text evidence="1">The sequence shown here is derived from an EMBL/GenBank/DDBJ whole genome shotgun (WGS) entry which is preliminary data.</text>
</comment>
<organism evidence="1 2">
    <name type="scientific">Phlebia brevispora</name>
    <dbReference type="NCBI Taxonomy" id="194682"/>
    <lineage>
        <taxon>Eukaryota</taxon>
        <taxon>Fungi</taxon>
        <taxon>Dikarya</taxon>
        <taxon>Basidiomycota</taxon>
        <taxon>Agaricomycotina</taxon>
        <taxon>Agaricomycetes</taxon>
        <taxon>Polyporales</taxon>
        <taxon>Meruliaceae</taxon>
        <taxon>Phlebia</taxon>
    </lineage>
</organism>